<keyword evidence="2" id="KW-1185">Reference proteome</keyword>
<dbReference type="KEGG" id="vg:26641182"/>
<protein>
    <submittedName>
        <fullName evidence="1">Uncharacterized protein</fullName>
    </submittedName>
</protein>
<accession>A0A0K0N5X2</accession>
<gene>
    <name evidence="1" type="ORF">TIN3_96</name>
</gene>
<name>A0A0K0N5X2_9CAUD</name>
<dbReference type="GeneID" id="26641182"/>
<dbReference type="EMBL" id="KR011063">
    <property type="protein sequence ID" value="AKJ71893.1"/>
    <property type="molecule type" value="Genomic_DNA"/>
</dbReference>
<evidence type="ECO:0000313" key="1">
    <source>
        <dbReference type="EMBL" id="AKJ71893.1"/>
    </source>
</evidence>
<dbReference type="Proteomes" id="UP000203663">
    <property type="component" value="Segment"/>
</dbReference>
<sequence length="81" mass="9174">MFQIENLDSWAGDMPIDNKDVDTLAEVIDYIESVVKSVREKFHGSDARAEIETNPNDSQADMTVYVMHGDHVYHVVNVFSS</sequence>
<reference evidence="1 2" key="1">
    <citation type="journal article" date="2015" name="Appl. Environ. Microbiol.">
        <title>Three of a Kind: Genetically Similar Tsukamurella Phages TIN2, TIN3, and TIN4.</title>
        <authorList>
            <person name="Dyson Z.A."/>
            <person name="Tucci J."/>
            <person name="Seviour R.J."/>
            <person name="Petrovski S."/>
        </authorList>
    </citation>
    <scope>NUCLEOTIDE SEQUENCE [LARGE SCALE GENOMIC DNA]</scope>
</reference>
<organism evidence="1 2">
    <name type="scientific">Tsukamurella phage TIN3</name>
    <dbReference type="NCBI Taxonomy" id="1636546"/>
    <lineage>
        <taxon>Viruses</taxon>
        <taxon>Duplodnaviria</taxon>
        <taxon>Heunggongvirae</taxon>
        <taxon>Uroviricota</taxon>
        <taxon>Caudoviricetes</taxon>
        <taxon>Tinduovirus</taxon>
        <taxon>Tinduovirus TIN3</taxon>
    </lineage>
</organism>
<proteinExistence type="predicted"/>
<dbReference type="RefSeq" id="YP_009214862.1">
    <property type="nucleotide sequence ID" value="NC_028966.1"/>
</dbReference>
<evidence type="ECO:0000313" key="2">
    <source>
        <dbReference type="Proteomes" id="UP000203663"/>
    </source>
</evidence>